<keyword evidence="3" id="KW-1185">Reference proteome</keyword>
<dbReference type="Proteomes" id="UP000641853">
    <property type="component" value="Unassembled WGS sequence"/>
</dbReference>
<accession>A0A8H6R6M6</accession>
<proteinExistence type="predicted"/>
<evidence type="ECO:0000313" key="2">
    <source>
        <dbReference type="EMBL" id="KAF7184817.1"/>
    </source>
</evidence>
<sequence>MRMYGVTKRLSNVDKDEALSLGWVNLASWNDLEDMIGDEPKQVSNISLRLVNGLAHGRDRVPVHSLVPGYPREHRRGQPRLRGGDRTLAVERVVEDVCQGRGGDVSITVRDA</sequence>
<organism evidence="2 3">
    <name type="scientific">Aspergillus felis</name>
    <dbReference type="NCBI Taxonomy" id="1287682"/>
    <lineage>
        <taxon>Eukaryota</taxon>
        <taxon>Fungi</taxon>
        <taxon>Dikarya</taxon>
        <taxon>Ascomycota</taxon>
        <taxon>Pezizomycotina</taxon>
        <taxon>Eurotiomycetes</taxon>
        <taxon>Eurotiomycetidae</taxon>
        <taxon>Eurotiales</taxon>
        <taxon>Aspergillaceae</taxon>
        <taxon>Aspergillus</taxon>
        <taxon>Aspergillus subgen. Fumigati</taxon>
    </lineage>
</organism>
<protein>
    <submittedName>
        <fullName evidence="2">Uncharacterized protein</fullName>
    </submittedName>
</protein>
<name>A0A8H6R6M6_9EURO</name>
<evidence type="ECO:0000256" key="1">
    <source>
        <dbReference type="SAM" id="MobiDB-lite"/>
    </source>
</evidence>
<gene>
    <name evidence="2" type="ORF">CNMCM7691_006686</name>
</gene>
<evidence type="ECO:0000313" key="3">
    <source>
        <dbReference type="Proteomes" id="UP000641853"/>
    </source>
</evidence>
<dbReference type="AlphaFoldDB" id="A0A8H6R6M6"/>
<reference evidence="2" key="1">
    <citation type="submission" date="2020-06" db="EMBL/GenBank/DDBJ databases">
        <title>Draft genome sequences of strains closely related to Aspergillus parafelis and Aspergillus hiratsukae.</title>
        <authorList>
            <person name="Dos Santos R.A.C."/>
            <person name="Rivero-Menendez O."/>
            <person name="Steenwyk J.L."/>
            <person name="Mead M.E."/>
            <person name="Goldman G.H."/>
            <person name="Alastruey-Izquierdo A."/>
            <person name="Rokas A."/>
        </authorList>
    </citation>
    <scope>NUCLEOTIDE SEQUENCE</scope>
    <source>
        <strain evidence="2">CNM-CM7691</strain>
    </source>
</reference>
<feature type="region of interest" description="Disordered" evidence="1">
    <location>
        <begin position="62"/>
        <end position="81"/>
    </location>
</feature>
<comment type="caution">
    <text evidence="2">The sequence shown here is derived from an EMBL/GenBank/DDBJ whole genome shotgun (WGS) entry which is preliminary data.</text>
</comment>
<dbReference type="EMBL" id="JACBAG010001515">
    <property type="protein sequence ID" value="KAF7184817.1"/>
    <property type="molecule type" value="Genomic_DNA"/>
</dbReference>